<dbReference type="RefSeq" id="WP_022637060.1">
    <property type="nucleotide sequence ID" value="NZ_ASJR01000013.1"/>
</dbReference>
<protein>
    <submittedName>
        <fullName evidence="1">Uncharacterized protein</fullName>
    </submittedName>
</protein>
<sequence>MKLCITLLVLATSLYAQGEMRDPEGLQNTNMLLMFGLVFSVCGFL</sequence>
<comment type="caution">
    <text evidence="1">The sequence shown here is derived from an EMBL/GenBank/DDBJ whole genome shotgun (WGS) entry which is preliminary data.</text>
</comment>
<dbReference type="EMBL" id="ASJR01000013">
    <property type="protein sequence ID" value="ERP31411.1"/>
    <property type="molecule type" value="Genomic_DNA"/>
</dbReference>
<evidence type="ECO:0000313" key="2">
    <source>
        <dbReference type="Proteomes" id="UP000017148"/>
    </source>
</evidence>
<dbReference type="AlphaFoldDB" id="U7D771"/>
<organism evidence="1 2">
    <name type="scientific">Chitinivibrio alkaliphilus ACht1</name>
    <dbReference type="NCBI Taxonomy" id="1313304"/>
    <lineage>
        <taxon>Bacteria</taxon>
        <taxon>Pseudomonadati</taxon>
        <taxon>Fibrobacterota</taxon>
        <taxon>Chitinivibrionia</taxon>
        <taxon>Chitinivibrionales</taxon>
        <taxon>Chitinivibrionaceae</taxon>
        <taxon>Chitinivibrio</taxon>
    </lineage>
</organism>
<dbReference type="STRING" id="1313304.CALK_1609"/>
<dbReference type="Proteomes" id="UP000017148">
    <property type="component" value="Unassembled WGS sequence"/>
</dbReference>
<reference evidence="1 2" key="1">
    <citation type="journal article" date="2013" name="Environ. Microbiol.">
        <title>Genome analysis of Chitinivibrio alkaliphilus gen. nov., sp. nov., a novel extremely haloalkaliphilic anaerobic chitinolytic bacterium from the candidate phylum Termite Group 3.</title>
        <authorList>
            <person name="Sorokin D.Y."/>
            <person name="Gumerov V.M."/>
            <person name="Rakitin A.L."/>
            <person name="Beletsky A.V."/>
            <person name="Damste J.S."/>
            <person name="Muyzer G."/>
            <person name="Mardanov A.V."/>
            <person name="Ravin N.V."/>
        </authorList>
    </citation>
    <scope>NUCLEOTIDE SEQUENCE [LARGE SCALE GENOMIC DNA]</scope>
    <source>
        <strain evidence="1 2">ACht1</strain>
    </source>
</reference>
<proteinExistence type="predicted"/>
<gene>
    <name evidence="1" type="ORF">CALK_1609</name>
</gene>
<accession>U7D771</accession>
<evidence type="ECO:0000313" key="1">
    <source>
        <dbReference type="EMBL" id="ERP31411.1"/>
    </source>
</evidence>
<keyword evidence="2" id="KW-1185">Reference proteome</keyword>
<name>U7D771_9BACT</name>